<comment type="similarity">
    <text evidence="1">Belongs to the LysR transcriptional regulatory family.</text>
</comment>
<reference evidence="6 7" key="1">
    <citation type="submission" date="2019-07" db="EMBL/GenBank/DDBJ databases">
        <title>Qingshengfaniella alkalisoli gen. nov., sp. nov., isolated from saline soil.</title>
        <authorList>
            <person name="Xu L."/>
            <person name="Huang X.-X."/>
            <person name="Sun J.-Q."/>
        </authorList>
    </citation>
    <scope>NUCLEOTIDE SEQUENCE [LARGE SCALE GENOMIC DNA]</scope>
    <source>
        <strain evidence="6 7">DSM 27279</strain>
    </source>
</reference>
<dbReference type="Gene3D" id="1.10.10.10">
    <property type="entry name" value="Winged helix-like DNA-binding domain superfamily/Winged helix DNA-binding domain"/>
    <property type="match status" value="1"/>
</dbReference>
<dbReference type="OrthoDB" id="9786526at2"/>
<dbReference type="GO" id="GO:0043565">
    <property type="term" value="F:sequence-specific DNA binding"/>
    <property type="evidence" value="ECO:0007669"/>
    <property type="project" value="TreeGrafter"/>
</dbReference>
<dbReference type="SUPFAM" id="SSF46785">
    <property type="entry name" value="Winged helix' DNA-binding domain"/>
    <property type="match status" value="1"/>
</dbReference>
<dbReference type="PROSITE" id="PS50931">
    <property type="entry name" value="HTH_LYSR"/>
    <property type="match status" value="1"/>
</dbReference>
<keyword evidence="2" id="KW-0805">Transcription regulation</keyword>
<feature type="domain" description="HTH lysR-type" evidence="5">
    <location>
        <begin position="21"/>
        <end position="78"/>
    </location>
</feature>
<dbReference type="SUPFAM" id="SSF53850">
    <property type="entry name" value="Periplasmic binding protein-like II"/>
    <property type="match status" value="1"/>
</dbReference>
<protein>
    <submittedName>
        <fullName evidence="6">LysR family transcriptional regulator</fullName>
    </submittedName>
</protein>
<dbReference type="InterPro" id="IPR036390">
    <property type="entry name" value="WH_DNA-bd_sf"/>
</dbReference>
<dbReference type="CDD" id="cd08422">
    <property type="entry name" value="PBP2_CrgA_like"/>
    <property type="match status" value="1"/>
</dbReference>
<sequence>MSSTPPTPFLGTRTAAESALEDMTSLRIFVKSVELGNFSEVARRLGVTPAAVSKRVASLEARLNQRLLNRNTRGLFATEAGQRLYERCVRALDELDAAAAELADAGDKPSGHLRITAPLLLGSEFIGPYVPAFLQDNPGLSLDLNFSISRLDLFQERIDIAVRIAERLEEGLIAIELAPYRRLFCAAPGYLAKHGAPGTPSDLVRHNCLVSRGTSPNRAWPFRQDGDVGHVMVSGTLCSDNSHTVRACAEAGLGIMMAPLWLVHEALQAGRLVPVLPDHAPPDRAVYAVLLQRSDKAPKLAAAVGFLRACLARLPR</sequence>
<proteinExistence type="inferred from homology"/>
<dbReference type="Pfam" id="PF00126">
    <property type="entry name" value="HTH_1"/>
    <property type="match status" value="1"/>
</dbReference>
<dbReference type="InterPro" id="IPR005119">
    <property type="entry name" value="LysR_subst-bd"/>
</dbReference>
<organism evidence="6 7">
    <name type="scientific">Verticiella sediminum</name>
    <dbReference type="NCBI Taxonomy" id="1247510"/>
    <lineage>
        <taxon>Bacteria</taxon>
        <taxon>Pseudomonadati</taxon>
        <taxon>Pseudomonadota</taxon>
        <taxon>Betaproteobacteria</taxon>
        <taxon>Burkholderiales</taxon>
        <taxon>Alcaligenaceae</taxon>
        <taxon>Verticiella</taxon>
    </lineage>
</organism>
<keyword evidence="4" id="KW-0804">Transcription</keyword>
<evidence type="ECO:0000259" key="5">
    <source>
        <dbReference type="PROSITE" id="PS50931"/>
    </source>
</evidence>
<dbReference type="InterPro" id="IPR036388">
    <property type="entry name" value="WH-like_DNA-bd_sf"/>
</dbReference>
<evidence type="ECO:0000256" key="2">
    <source>
        <dbReference type="ARBA" id="ARBA00023015"/>
    </source>
</evidence>
<dbReference type="AlphaFoldDB" id="A0A556AJG0"/>
<dbReference type="PANTHER" id="PTHR30537:SF5">
    <property type="entry name" value="HTH-TYPE TRANSCRIPTIONAL ACTIVATOR TTDR-RELATED"/>
    <property type="match status" value="1"/>
</dbReference>
<dbReference type="Pfam" id="PF03466">
    <property type="entry name" value="LysR_substrate"/>
    <property type="match status" value="1"/>
</dbReference>
<dbReference type="EMBL" id="VLTJ01000029">
    <property type="protein sequence ID" value="TSH92995.1"/>
    <property type="molecule type" value="Genomic_DNA"/>
</dbReference>
<dbReference type="Gene3D" id="3.40.190.290">
    <property type="match status" value="1"/>
</dbReference>
<evidence type="ECO:0000313" key="7">
    <source>
        <dbReference type="Proteomes" id="UP000318405"/>
    </source>
</evidence>
<dbReference type="PANTHER" id="PTHR30537">
    <property type="entry name" value="HTH-TYPE TRANSCRIPTIONAL REGULATOR"/>
    <property type="match status" value="1"/>
</dbReference>
<dbReference type="FunFam" id="1.10.10.10:FF:000001">
    <property type="entry name" value="LysR family transcriptional regulator"/>
    <property type="match status" value="1"/>
</dbReference>
<dbReference type="InterPro" id="IPR058163">
    <property type="entry name" value="LysR-type_TF_proteobact-type"/>
</dbReference>
<dbReference type="RefSeq" id="WP_143949361.1">
    <property type="nucleotide sequence ID" value="NZ_BAABMB010000001.1"/>
</dbReference>
<accession>A0A556AJG0</accession>
<keyword evidence="7" id="KW-1185">Reference proteome</keyword>
<evidence type="ECO:0000256" key="1">
    <source>
        <dbReference type="ARBA" id="ARBA00009437"/>
    </source>
</evidence>
<name>A0A556AJG0_9BURK</name>
<dbReference type="InterPro" id="IPR000847">
    <property type="entry name" value="LysR_HTH_N"/>
</dbReference>
<gene>
    <name evidence="6" type="ORF">FOZ76_16550</name>
</gene>
<keyword evidence="3" id="KW-0238">DNA-binding</keyword>
<dbReference type="GO" id="GO:0003700">
    <property type="term" value="F:DNA-binding transcription factor activity"/>
    <property type="evidence" value="ECO:0007669"/>
    <property type="project" value="InterPro"/>
</dbReference>
<comment type="caution">
    <text evidence="6">The sequence shown here is derived from an EMBL/GenBank/DDBJ whole genome shotgun (WGS) entry which is preliminary data.</text>
</comment>
<dbReference type="Proteomes" id="UP000318405">
    <property type="component" value="Unassembled WGS sequence"/>
</dbReference>
<evidence type="ECO:0000256" key="3">
    <source>
        <dbReference type="ARBA" id="ARBA00023125"/>
    </source>
</evidence>
<evidence type="ECO:0000313" key="6">
    <source>
        <dbReference type="EMBL" id="TSH92995.1"/>
    </source>
</evidence>
<dbReference type="GO" id="GO:0006351">
    <property type="term" value="P:DNA-templated transcription"/>
    <property type="evidence" value="ECO:0007669"/>
    <property type="project" value="TreeGrafter"/>
</dbReference>
<evidence type="ECO:0000256" key="4">
    <source>
        <dbReference type="ARBA" id="ARBA00023163"/>
    </source>
</evidence>